<evidence type="ECO:0008006" key="2">
    <source>
        <dbReference type="Google" id="ProtNLM"/>
    </source>
</evidence>
<evidence type="ECO:0000313" key="1">
    <source>
        <dbReference type="EMBL" id="MPN39690.1"/>
    </source>
</evidence>
<dbReference type="SUPFAM" id="SSF53474">
    <property type="entry name" value="alpha/beta-Hydrolases"/>
    <property type="match status" value="1"/>
</dbReference>
<gene>
    <name evidence="1" type="ORF">SDC9_187219</name>
</gene>
<dbReference type="InterPro" id="IPR029058">
    <property type="entry name" value="AB_hydrolase_fold"/>
</dbReference>
<proteinExistence type="predicted"/>
<dbReference type="PROSITE" id="PS00158">
    <property type="entry name" value="ALDOLASE_CLASS_I"/>
    <property type="match status" value="1"/>
</dbReference>
<dbReference type="Gene3D" id="3.40.50.1820">
    <property type="entry name" value="alpha/beta hydrolase"/>
    <property type="match status" value="1"/>
</dbReference>
<accession>A0A645HLN3</accession>
<reference evidence="1" key="1">
    <citation type="submission" date="2019-08" db="EMBL/GenBank/DDBJ databases">
        <authorList>
            <person name="Kucharzyk K."/>
            <person name="Murdoch R.W."/>
            <person name="Higgins S."/>
            <person name="Loffler F."/>
        </authorList>
    </citation>
    <scope>NUCLEOTIDE SEQUENCE</scope>
</reference>
<dbReference type="EMBL" id="VSSQ01095649">
    <property type="protein sequence ID" value="MPN39690.1"/>
    <property type="molecule type" value="Genomic_DNA"/>
</dbReference>
<sequence length="105" mass="11687">MGDLYGLNLTIGTEERLTAVNKDWYEEVSVSLPEQYSFVADNGVTVEGWLLKPSGFQEGRKYPMVLQIHGGPHVAYGLTFNHEMQVLCGMGKALKDPFGLRRPSV</sequence>
<dbReference type="InterPro" id="IPR029768">
    <property type="entry name" value="Aldolase_I_AS"/>
</dbReference>
<name>A0A645HLN3_9ZZZZ</name>
<dbReference type="AlphaFoldDB" id="A0A645HLN3"/>
<comment type="caution">
    <text evidence="1">The sequence shown here is derived from an EMBL/GenBank/DDBJ whole genome shotgun (WGS) entry which is preliminary data.</text>
</comment>
<protein>
    <recommendedName>
        <fullName evidence="2">Peptidase S9 prolyl oligopeptidase catalytic domain-containing protein</fullName>
    </recommendedName>
</protein>
<organism evidence="1">
    <name type="scientific">bioreactor metagenome</name>
    <dbReference type="NCBI Taxonomy" id="1076179"/>
    <lineage>
        <taxon>unclassified sequences</taxon>
        <taxon>metagenomes</taxon>
        <taxon>ecological metagenomes</taxon>
    </lineage>
</organism>